<proteinExistence type="predicted"/>
<protein>
    <recommendedName>
        <fullName evidence="2">Winged helix-turn-helix domain-containing protein</fullName>
    </recommendedName>
</protein>
<dbReference type="EMBL" id="SNRY01004733">
    <property type="protein sequence ID" value="KAA6316846.1"/>
    <property type="molecule type" value="Genomic_DNA"/>
</dbReference>
<dbReference type="Pfam" id="PF10771">
    <property type="entry name" value="DUF2582"/>
    <property type="match status" value="1"/>
</dbReference>
<dbReference type="InterPro" id="IPR036388">
    <property type="entry name" value="WH-like_DNA-bd_sf"/>
</dbReference>
<accession>A0A5J4Q4K6</accession>
<gene>
    <name evidence="1" type="ORF">EZS27_032904</name>
</gene>
<evidence type="ECO:0000313" key="1">
    <source>
        <dbReference type="EMBL" id="KAA6316846.1"/>
    </source>
</evidence>
<sequence>MLKEKAGESAGAIWKALNGTEGLTAKEIKKEAAKSEEKLKLTDKDLYLGFGWLLKEDKILIRETEDGELFVKLI</sequence>
<comment type="caution">
    <text evidence="1">The sequence shown here is derived from an EMBL/GenBank/DDBJ whole genome shotgun (WGS) entry which is preliminary data.</text>
</comment>
<dbReference type="AlphaFoldDB" id="A0A5J4Q4K6"/>
<name>A0A5J4Q4K6_9ZZZZ</name>
<evidence type="ECO:0008006" key="2">
    <source>
        <dbReference type="Google" id="ProtNLM"/>
    </source>
</evidence>
<reference evidence="1" key="1">
    <citation type="submission" date="2019-03" db="EMBL/GenBank/DDBJ databases">
        <title>Single cell metagenomics reveals metabolic interactions within the superorganism composed of flagellate Streblomastix strix and complex community of Bacteroidetes bacteria on its surface.</title>
        <authorList>
            <person name="Treitli S.C."/>
            <person name="Kolisko M."/>
            <person name="Husnik F."/>
            <person name="Keeling P."/>
            <person name="Hampl V."/>
        </authorList>
    </citation>
    <scope>NUCLEOTIDE SEQUENCE</scope>
    <source>
        <strain evidence="1">STM</strain>
    </source>
</reference>
<dbReference type="Gene3D" id="1.10.10.10">
    <property type="entry name" value="Winged helix-like DNA-binding domain superfamily/Winged helix DNA-binding domain"/>
    <property type="match status" value="1"/>
</dbReference>
<organism evidence="1">
    <name type="scientific">termite gut metagenome</name>
    <dbReference type="NCBI Taxonomy" id="433724"/>
    <lineage>
        <taxon>unclassified sequences</taxon>
        <taxon>metagenomes</taxon>
        <taxon>organismal metagenomes</taxon>
    </lineage>
</organism>
<dbReference type="InterPro" id="IPR019707">
    <property type="entry name" value="DUF2582"/>
</dbReference>